<sequence>MGHLVQRWQHKFVLLLLVVTATANRLEQQPLQEVHYLGRSPLRWPVIPWPRVPTGLLCYPVALRRSRCRCQRLLARQLLL</sequence>
<proteinExistence type="predicted"/>
<dbReference type="EMBL" id="GGFK01013737">
    <property type="protein sequence ID" value="MBW47058.1"/>
    <property type="molecule type" value="Transcribed_RNA"/>
</dbReference>
<protein>
    <submittedName>
        <fullName evidence="2">Putative secreted protein</fullName>
    </submittedName>
</protein>
<accession>A0A2M4B2M7</accession>
<feature type="signal peptide" evidence="1">
    <location>
        <begin position="1"/>
        <end position="23"/>
    </location>
</feature>
<keyword evidence="1" id="KW-0732">Signal</keyword>
<feature type="chain" id="PRO_5014850298" evidence="1">
    <location>
        <begin position="24"/>
        <end position="80"/>
    </location>
</feature>
<organism evidence="2">
    <name type="scientific">Anopheles triannulatus</name>
    <dbReference type="NCBI Taxonomy" id="58253"/>
    <lineage>
        <taxon>Eukaryota</taxon>
        <taxon>Metazoa</taxon>
        <taxon>Ecdysozoa</taxon>
        <taxon>Arthropoda</taxon>
        <taxon>Hexapoda</taxon>
        <taxon>Insecta</taxon>
        <taxon>Pterygota</taxon>
        <taxon>Neoptera</taxon>
        <taxon>Endopterygota</taxon>
        <taxon>Diptera</taxon>
        <taxon>Nematocera</taxon>
        <taxon>Culicoidea</taxon>
        <taxon>Culicidae</taxon>
        <taxon>Anophelinae</taxon>
        <taxon>Anopheles</taxon>
    </lineage>
</organism>
<reference evidence="2" key="1">
    <citation type="submission" date="2018-01" db="EMBL/GenBank/DDBJ databases">
        <title>An insight into the sialome of Amazonian anophelines.</title>
        <authorList>
            <person name="Ribeiro J.M."/>
            <person name="Scarpassa V."/>
            <person name="Calvo E."/>
        </authorList>
    </citation>
    <scope>NUCLEOTIDE SEQUENCE</scope>
    <source>
        <tissue evidence="2">Salivary glands</tissue>
    </source>
</reference>
<evidence type="ECO:0000256" key="1">
    <source>
        <dbReference type="SAM" id="SignalP"/>
    </source>
</evidence>
<evidence type="ECO:0000313" key="2">
    <source>
        <dbReference type="EMBL" id="MBW47058.1"/>
    </source>
</evidence>
<dbReference type="AlphaFoldDB" id="A0A2M4B2M7"/>
<name>A0A2M4B2M7_9DIPT</name>